<protein>
    <submittedName>
        <fullName evidence="2">Uncharacterized protein</fullName>
    </submittedName>
</protein>
<name>A0A481YV11_9VIRU</name>
<dbReference type="EMBL" id="MK500338">
    <property type="protein sequence ID" value="QBK86880.1"/>
    <property type="molecule type" value="Genomic_DNA"/>
</dbReference>
<evidence type="ECO:0000256" key="1">
    <source>
        <dbReference type="SAM" id="Phobius"/>
    </source>
</evidence>
<proteinExistence type="predicted"/>
<keyword evidence="1" id="KW-0472">Membrane</keyword>
<keyword evidence="1" id="KW-1133">Transmembrane helix</keyword>
<organism evidence="2">
    <name type="scientific">Marseillevirus LCMAC103</name>
    <dbReference type="NCBI Taxonomy" id="2506604"/>
    <lineage>
        <taxon>Viruses</taxon>
        <taxon>Varidnaviria</taxon>
        <taxon>Bamfordvirae</taxon>
        <taxon>Nucleocytoviricota</taxon>
        <taxon>Megaviricetes</taxon>
        <taxon>Pimascovirales</taxon>
        <taxon>Pimascovirales incertae sedis</taxon>
        <taxon>Marseilleviridae</taxon>
    </lineage>
</organism>
<evidence type="ECO:0000313" key="2">
    <source>
        <dbReference type="EMBL" id="QBK86880.1"/>
    </source>
</evidence>
<gene>
    <name evidence="2" type="ORF">LCMAC103_02180</name>
</gene>
<keyword evidence="1" id="KW-0812">Transmembrane</keyword>
<accession>A0A481YV11</accession>
<sequence>MSYLSWAANNRVTLVSAAVAAFAGYTVPYIFPEWKAVWRVNWWPLGDKFAADFEVVKSMLAQLVEEKKDKPAPRRSDRCSLLTGGFVPHNQPWVAQLARVSKLPEGAVAVTYYPDFSLKDETDADPAPSRHARFREATVAEIAQQLKTERAAT</sequence>
<feature type="transmembrane region" description="Helical" evidence="1">
    <location>
        <begin position="12"/>
        <end position="31"/>
    </location>
</feature>
<reference evidence="2" key="1">
    <citation type="journal article" date="2019" name="MBio">
        <title>Virus Genomes from Deep Sea Sediments Expand the Ocean Megavirome and Support Independent Origins of Viral Gigantism.</title>
        <authorList>
            <person name="Backstrom D."/>
            <person name="Yutin N."/>
            <person name="Jorgensen S.L."/>
            <person name="Dharamshi J."/>
            <person name="Homa F."/>
            <person name="Zaremba-Niedwiedzka K."/>
            <person name="Spang A."/>
            <person name="Wolf Y.I."/>
            <person name="Koonin E.V."/>
            <person name="Ettema T.J."/>
        </authorList>
    </citation>
    <scope>NUCLEOTIDE SEQUENCE</scope>
</reference>